<protein>
    <submittedName>
        <fullName evidence="1">Uncharacterized protein</fullName>
    </submittedName>
</protein>
<organism evidence="1 2">
    <name type="scientific">Boudabousia marimammalium</name>
    <dbReference type="NCBI Taxonomy" id="156892"/>
    <lineage>
        <taxon>Bacteria</taxon>
        <taxon>Bacillati</taxon>
        <taxon>Actinomycetota</taxon>
        <taxon>Actinomycetes</taxon>
        <taxon>Actinomycetales</taxon>
        <taxon>Actinomycetaceae</taxon>
        <taxon>Boudabousia</taxon>
    </lineage>
</organism>
<dbReference type="RefSeq" id="WP_075360766.1">
    <property type="nucleotide sequence ID" value="NZ_MPDM01000001.1"/>
</dbReference>
<keyword evidence="2" id="KW-1185">Reference proteome</keyword>
<dbReference type="AlphaFoldDB" id="A0A1Q5PSG9"/>
<accession>A0A1Q5PSG9</accession>
<dbReference type="Proteomes" id="UP000186465">
    <property type="component" value="Unassembled WGS sequence"/>
</dbReference>
<evidence type="ECO:0000313" key="2">
    <source>
        <dbReference type="Proteomes" id="UP000186465"/>
    </source>
</evidence>
<proteinExistence type="predicted"/>
<comment type="caution">
    <text evidence="1">The sequence shown here is derived from an EMBL/GenBank/DDBJ whole genome shotgun (WGS) entry which is preliminary data.</text>
</comment>
<dbReference type="STRING" id="156892.BM477_00725"/>
<gene>
    <name evidence="1" type="ORF">BM477_00725</name>
</gene>
<name>A0A1Q5PSG9_9ACTO</name>
<sequence length="268" mass="29634">MSRKFPSIEVGIGAIGTSLDSSSATLTNFRSEARHLFFDLSNEWLNEEVDHPPLWHTFYEDGEPEGLADAVLAFVEMMVDSQHNISVSLLFQALQNCLDYLGDNQVDGYFLSVGSFVNPVDDSLLWYWTDGERSLKRARFFIPDVRLGADLACLSRRQSNNTRVEISLLTPQKPGIEAQLAEVSEIFLEAITLEQPALINFAEADSTTVSSPASYIEIPQEVAELHLVGELPGLNPIYAGVAVRSVLEACYRAGISIPIQLAVKKRLS</sequence>
<reference evidence="2" key="1">
    <citation type="submission" date="2016-11" db="EMBL/GenBank/DDBJ databases">
        <title>Actinomyces gypaetusis sp. nov. isolated from Gypaetus barbatus in Qinghai Tibet Plateau China.</title>
        <authorList>
            <person name="Meng X."/>
        </authorList>
    </citation>
    <scope>NUCLEOTIDE SEQUENCE [LARGE SCALE GENOMIC DNA]</scope>
    <source>
        <strain evidence="2">DSM 15383</strain>
    </source>
</reference>
<evidence type="ECO:0000313" key="1">
    <source>
        <dbReference type="EMBL" id="OKL50528.1"/>
    </source>
</evidence>
<dbReference type="EMBL" id="MPDM01000001">
    <property type="protein sequence ID" value="OKL50528.1"/>
    <property type="molecule type" value="Genomic_DNA"/>
</dbReference>